<dbReference type="Proteomes" id="UP000504635">
    <property type="component" value="Unplaced"/>
</dbReference>
<dbReference type="OrthoDB" id="6691783at2759"/>
<gene>
    <name evidence="3" type="primary">LOC115874454</name>
</gene>
<evidence type="ECO:0000313" key="3">
    <source>
        <dbReference type="RefSeq" id="XP_030745468.1"/>
    </source>
</evidence>
<protein>
    <submittedName>
        <fullName evidence="3">Uncharacterized protein LOC115874454</fullName>
    </submittedName>
</protein>
<accession>A0A6J2X2P0</accession>
<organism evidence="2 3">
    <name type="scientific">Sitophilus oryzae</name>
    <name type="common">Rice weevil</name>
    <name type="synonym">Curculio oryzae</name>
    <dbReference type="NCBI Taxonomy" id="7048"/>
    <lineage>
        <taxon>Eukaryota</taxon>
        <taxon>Metazoa</taxon>
        <taxon>Ecdysozoa</taxon>
        <taxon>Arthropoda</taxon>
        <taxon>Hexapoda</taxon>
        <taxon>Insecta</taxon>
        <taxon>Pterygota</taxon>
        <taxon>Neoptera</taxon>
        <taxon>Endopterygota</taxon>
        <taxon>Coleoptera</taxon>
        <taxon>Polyphaga</taxon>
        <taxon>Cucujiformia</taxon>
        <taxon>Curculionidae</taxon>
        <taxon>Dryophthorinae</taxon>
        <taxon>Sitophilus</taxon>
    </lineage>
</organism>
<dbReference type="GeneID" id="115874454"/>
<name>A0A6J2X2P0_SITOR</name>
<dbReference type="InParanoid" id="A0A6J2X2P0"/>
<keyword evidence="1" id="KW-0812">Transmembrane</keyword>
<keyword evidence="2" id="KW-1185">Reference proteome</keyword>
<dbReference type="AlphaFoldDB" id="A0A6J2X2P0"/>
<proteinExistence type="predicted"/>
<dbReference type="KEGG" id="soy:115874454"/>
<feature type="transmembrane region" description="Helical" evidence="1">
    <location>
        <begin position="65"/>
        <end position="89"/>
    </location>
</feature>
<feature type="transmembrane region" description="Helical" evidence="1">
    <location>
        <begin position="110"/>
        <end position="132"/>
    </location>
</feature>
<dbReference type="RefSeq" id="XP_030745468.1">
    <property type="nucleotide sequence ID" value="XM_030889608.1"/>
</dbReference>
<feature type="transmembrane region" description="Helical" evidence="1">
    <location>
        <begin position="21"/>
        <end position="45"/>
    </location>
</feature>
<evidence type="ECO:0000256" key="1">
    <source>
        <dbReference type="SAM" id="Phobius"/>
    </source>
</evidence>
<sequence>MYDAKELHSRFLKEVAESSKLLPSLSCTALPSFLFLFSVFLLLYFRFHQYETYFAAWYSKLYKALLFHWTYFYTTRVWFIFLKICKWIIENGDHLFTNESNSYTKMHKNLVTCVMFLIVLGISLIPCIVLTIKCFDRTIIPNFLMMGGAEDPWMRSEIGTAGHYLERPPRAGMFSYKKQNVSYRSKRSTSVDTDIYMPRQPFVFRSSRSLQNINNEQ</sequence>
<keyword evidence="1" id="KW-1133">Transmembrane helix</keyword>
<keyword evidence="1" id="KW-0472">Membrane</keyword>
<evidence type="ECO:0000313" key="2">
    <source>
        <dbReference type="Proteomes" id="UP000504635"/>
    </source>
</evidence>
<reference evidence="3" key="1">
    <citation type="submission" date="2025-08" db="UniProtKB">
        <authorList>
            <consortium name="RefSeq"/>
        </authorList>
    </citation>
    <scope>IDENTIFICATION</scope>
    <source>
        <tissue evidence="3">Gonads</tissue>
    </source>
</reference>